<proteinExistence type="predicted"/>
<dbReference type="Pfam" id="PF00486">
    <property type="entry name" value="Trans_reg_C"/>
    <property type="match status" value="1"/>
</dbReference>
<dbReference type="GO" id="GO:0003677">
    <property type="term" value="F:DNA binding"/>
    <property type="evidence" value="ECO:0007669"/>
    <property type="project" value="UniProtKB-KW"/>
</dbReference>
<dbReference type="InterPro" id="IPR001867">
    <property type="entry name" value="OmpR/PhoB-type_DNA-bd"/>
</dbReference>
<feature type="domain" description="OmpR/PhoB-type" evidence="2">
    <location>
        <begin position="122"/>
        <end position="195"/>
    </location>
</feature>
<evidence type="ECO:0000256" key="1">
    <source>
        <dbReference type="ARBA" id="ARBA00023125"/>
    </source>
</evidence>
<evidence type="ECO:0000313" key="4">
    <source>
        <dbReference type="Proteomes" id="UP000468717"/>
    </source>
</evidence>
<name>A0A6I1HKU4_9BURK</name>
<accession>A0A6I1HKU4</accession>
<evidence type="ECO:0000259" key="2">
    <source>
        <dbReference type="Pfam" id="PF00486"/>
    </source>
</evidence>
<dbReference type="Proteomes" id="UP000468717">
    <property type="component" value="Unassembled WGS sequence"/>
</dbReference>
<organism evidence="3 4">
    <name type="scientific">Janthinobacterium violaceinigrum</name>
    <dbReference type="NCBI Taxonomy" id="2654252"/>
    <lineage>
        <taxon>Bacteria</taxon>
        <taxon>Pseudomonadati</taxon>
        <taxon>Pseudomonadota</taxon>
        <taxon>Betaproteobacteria</taxon>
        <taxon>Burkholderiales</taxon>
        <taxon>Oxalobacteraceae</taxon>
        <taxon>Janthinobacterium</taxon>
    </lineage>
</organism>
<dbReference type="Gene3D" id="1.10.10.10">
    <property type="entry name" value="Winged helix-like DNA-binding domain superfamily/Winged helix DNA-binding domain"/>
    <property type="match status" value="1"/>
</dbReference>
<dbReference type="EMBL" id="WFLI01000058">
    <property type="protein sequence ID" value="KAB8058692.1"/>
    <property type="molecule type" value="Genomic_DNA"/>
</dbReference>
<dbReference type="RefSeq" id="WP_152285158.1">
    <property type="nucleotide sequence ID" value="NZ_WFLI01000058.1"/>
</dbReference>
<dbReference type="InterPro" id="IPR016032">
    <property type="entry name" value="Sig_transdc_resp-reg_C-effctor"/>
</dbReference>
<sequence length="204" mass="22867">MIDLLLLGADTERSHELARLFQSAGYQVVEVRDLASYLNRPMGELMPPHEFVSSSGALNLAGGGESRDIRIFNANASAESGGAIQLRPRLLTCILNLARQLMPGWRLSMGNRCLEAPNRRIVELTSLEFKFIKNFALVEVNEAVSRKQIVQAFGEDYLSYDQNRIDTMLRRLRKKVESCAGVKLPLNTERVRGFSFGEVLIIDP</sequence>
<keyword evidence="4" id="KW-1185">Reference proteome</keyword>
<evidence type="ECO:0000313" key="3">
    <source>
        <dbReference type="EMBL" id="KAB8058692.1"/>
    </source>
</evidence>
<dbReference type="GO" id="GO:0000160">
    <property type="term" value="P:phosphorelay signal transduction system"/>
    <property type="evidence" value="ECO:0007669"/>
    <property type="project" value="InterPro"/>
</dbReference>
<dbReference type="AlphaFoldDB" id="A0A6I1HKU4"/>
<dbReference type="SUPFAM" id="SSF46894">
    <property type="entry name" value="C-terminal effector domain of the bipartite response regulators"/>
    <property type="match status" value="1"/>
</dbReference>
<comment type="caution">
    <text evidence="3">The sequence shown here is derived from an EMBL/GenBank/DDBJ whole genome shotgun (WGS) entry which is preliminary data.</text>
</comment>
<keyword evidence="1" id="KW-0238">DNA-binding</keyword>
<dbReference type="GO" id="GO:0006355">
    <property type="term" value="P:regulation of DNA-templated transcription"/>
    <property type="evidence" value="ECO:0007669"/>
    <property type="project" value="InterPro"/>
</dbReference>
<gene>
    <name evidence="3" type="ORF">GCN75_27360</name>
</gene>
<protein>
    <recommendedName>
        <fullName evidence="2">OmpR/PhoB-type domain-containing protein</fullName>
    </recommendedName>
</protein>
<reference evidence="3 4" key="1">
    <citation type="submission" date="2019-10" db="EMBL/GenBank/DDBJ databases">
        <title>Three novel species isolated from a subtropical stream in China.</title>
        <authorList>
            <person name="Lu H."/>
        </authorList>
    </citation>
    <scope>NUCLEOTIDE SEQUENCE [LARGE SCALE GENOMIC DNA]</scope>
    <source>
        <strain evidence="3 4">FT13W</strain>
    </source>
</reference>
<dbReference type="InterPro" id="IPR036388">
    <property type="entry name" value="WH-like_DNA-bd_sf"/>
</dbReference>